<organism evidence="2 3">
    <name type="scientific">Gigaspora rosea</name>
    <dbReference type="NCBI Taxonomy" id="44941"/>
    <lineage>
        <taxon>Eukaryota</taxon>
        <taxon>Fungi</taxon>
        <taxon>Fungi incertae sedis</taxon>
        <taxon>Mucoromycota</taxon>
        <taxon>Glomeromycotina</taxon>
        <taxon>Glomeromycetes</taxon>
        <taxon>Diversisporales</taxon>
        <taxon>Gigasporaceae</taxon>
        <taxon>Gigaspora</taxon>
    </lineage>
</organism>
<keyword evidence="3" id="KW-1185">Reference proteome</keyword>
<feature type="compositionally biased region" description="Basic residues" evidence="1">
    <location>
        <begin position="14"/>
        <end position="26"/>
    </location>
</feature>
<dbReference type="AlphaFoldDB" id="A0A397VZ68"/>
<reference evidence="2 3" key="1">
    <citation type="submission" date="2018-06" db="EMBL/GenBank/DDBJ databases">
        <title>Comparative genomics reveals the genomic features of Rhizophagus irregularis, R. cerebriforme, R. diaphanum and Gigaspora rosea, and their symbiotic lifestyle signature.</title>
        <authorList>
            <person name="Morin E."/>
            <person name="San Clemente H."/>
            <person name="Chen E.C.H."/>
            <person name="De La Providencia I."/>
            <person name="Hainaut M."/>
            <person name="Kuo A."/>
            <person name="Kohler A."/>
            <person name="Murat C."/>
            <person name="Tang N."/>
            <person name="Roy S."/>
            <person name="Loubradou J."/>
            <person name="Henrissat B."/>
            <person name="Grigoriev I.V."/>
            <person name="Corradi N."/>
            <person name="Roux C."/>
            <person name="Martin F.M."/>
        </authorList>
    </citation>
    <scope>NUCLEOTIDE SEQUENCE [LARGE SCALE GENOMIC DNA]</scope>
    <source>
        <strain evidence="2 3">DAOM 194757</strain>
    </source>
</reference>
<feature type="region of interest" description="Disordered" evidence="1">
    <location>
        <begin position="1"/>
        <end position="59"/>
    </location>
</feature>
<accession>A0A397VZ68</accession>
<evidence type="ECO:0000313" key="3">
    <source>
        <dbReference type="Proteomes" id="UP000266673"/>
    </source>
</evidence>
<comment type="caution">
    <text evidence="2">The sequence shown here is derived from an EMBL/GenBank/DDBJ whole genome shotgun (WGS) entry which is preliminary data.</text>
</comment>
<dbReference type="OrthoDB" id="10425961at2759"/>
<dbReference type="Proteomes" id="UP000266673">
    <property type="component" value="Unassembled WGS sequence"/>
</dbReference>
<name>A0A397VZ68_9GLOM</name>
<evidence type="ECO:0000256" key="1">
    <source>
        <dbReference type="SAM" id="MobiDB-lite"/>
    </source>
</evidence>
<proteinExistence type="predicted"/>
<gene>
    <name evidence="2" type="ORF">C2G38_84452</name>
</gene>
<evidence type="ECO:0000313" key="2">
    <source>
        <dbReference type="EMBL" id="RIB27121.1"/>
    </source>
</evidence>
<dbReference type="EMBL" id="QKWP01000110">
    <property type="protein sequence ID" value="RIB27121.1"/>
    <property type="molecule type" value="Genomic_DNA"/>
</dbReference>
<sequence length="59" mass="7210">MRRQRQEIYEATRKKPHKTTLTKRARPPTGELPKEKRTRPPEWRNVQDHLPKKHTELTQ</sequence>
<protein>
    <submittedName>
        <fullName evidence="2">Uncharacterized protein</fullName>
    </submittedName>
</protein>
<feature type="compositionally biased region" description="Basic and acidic residues" evidence="1">
    <location>
        <begin position="1"/>
        <end position="13"/>
    </location>
</feature>
<feature type="compositionally biased region" description="Basic and acidic residues" evidence="1">
    <location>
        <begin position="32"/>
        <end position="59"/>
    </location>
</feature>